<evidence type="ECO:0000313" key="2">
    <source>
        <dbReference type="EMBL" id="KAJ8420704.1"/>
    </source>
</evidence>
<dbReference type="Proteomes" id="UP001153076">
    <property type="component" value="Unassembled WGS sequence"/>
</dbReference>
<name>A0A9Q1GJP5_9CARY</name>
<proteinExistence type="predicted"/>
<evidence type="ECO:0000313" key="3">
    <source>
        <dbReference type="Proteomes" id="UP001153076"/>
    </source>
</evidence>
<gene>
    <name evidence="2" type="ORF">Cgig2_012722</name>
</gene>
<accession>A0A9Q1GJP5</accession>
<organism evidence="2 3">
    <name type="scientific">Carnegiea gigantea</name>
    <dbReference type="NCBI Taxonomy" id="171969"/>
    <lineage>
        <taxon>Eukaryota</taxon>
        <taxon>Viridiplantae</taxon>
        <taxon>Streptophyta</taxon>
        <taxon>Embryophyta</taxon>
        <taxon>Tracheophyta</taxon>
        <taxon>Spermatophyta</taxon>
        <taxon>Magnoliopsida</taxon>
        <taxon>eudicotyledons</taxon>
        <taxon>Gunneridae</taxon>
        <taxon>Pentapetalae</taxon>
        <taxon>Caryophyllales</taxon>
        <taxon>Cactineae</taxon>
        <taxon>Cactaceae</taxon>
        <taxon>Cactoideae</taxon>
        <taxon>Echinocereeae</taxon>
        <taxon>Carnegiea</taxon>
    </lineage>
</organism>
<protein>
    <submittedName>
        <fullName evidence="2">Uncharacterized protein</fullName>
    </submittedName>
</protein>
<feature type="region of interest" description="Disordered" evidence="1">
    <location>
        <begin position="204"/>
        <end position="227"/>
    </location>
</feature>
<keyword evidence="3" id="KW-1185">Reference proteome</keyword>
<dbReference type="EMBL" id="JAKOGI010003209">
    <property type="protein sequence ID" value="KAJ8420704.1"/>
    <property type="molecule type" value="Genomic_DNA"/>
</dbReference>
<sequence length="227" mass="24634">MVSLGSPRDISGWPVSATWSVNPLVECSSGCRLAEQMPSNKKLQITLSASVETMTICTLTSVDPWRPHPEPNDCLEGMPLGEGRLGRTVQLVALFATSVKGCSASRVIWVFVIYLIEKHDLLRVLTRLDGAVVVFDITNPCLKEAFSLEVRGGQHPHEFTEEHSLLSPSATLAHLAPMFPSLSSIFPGGAYTSSLSLPPSIHPLRDARSSSPGRKWKMWTTSTLGPG</sequence>
<reference evidence="2" key="1">
    <citation type="submission" date="2022-04" db="EMBL/GenBank/DDBJ databases">
        <title>Carnegiea gigantea Genome sequencing and assembly v2.</title>
        <authorList>
            <person name="Copetti D."/>
            <person name="Sanderson M.J."/>
            <person name="Burquez A."/>
            <person name="Wojciechowski M.F."/>
        </authorList>
    </citation>
    <scope>NUCLEOTIDE SEQUENCE</scope>
    <source>
        <strain evidence="2">SGP5-SGP5p</strain>
        <tissue evidence="2">Aerial part</tissue>
    </source>
</reference>
<evidence type="ECO:0000256" key="1">
    <source>
        <dbReference type="SAM" id="MobiDB-lite"/>
    </source>
</evidence>
<comment type="caution">
    <text evidence="2">The sequence shown here is derived from an EMBL/GenBank/DDBJ whole genome shotgun (WGS) entry which is preliminary data.</text>
</comment>
<dbReference type="AlphaFoldDB" id="A0A9Q1GJP5"/>